<keyword evidence="1" id="KW-0472">Membrane</keyword>
<dbReference type="AlphaFoldDB" id="A0A7S3L6W9"/>
<feature type="transmembrane region" description="Helical" evidence="1">
    <location>
        <begin position="116"/>
        <end position="139"/>
    </location>
</feature>
<evidence type="ECO:0000313" key="2">
    <source>
        <dbReference type="EMBL" id="CAE0408989.1"/>
    </source>
</evidence>
<protein>
    <submittedName>
        <fullName evidence="2">Uncharacterized protein</fullName>
    </submittedName>
</protein>
<feature type="transmembrane region" description="Helical" evidence="1">
    <location>
        <begin position="58"/>
        <end position="75"/>
    </location>
</feature>
<reference evidence="2" key="1">
    <citation type="submission" date="2021-01" db="EMBL/GenBank/DDBJ databases">
        <authorList>
            <person name="Corre E."/>
            <person name="Pelletier E."/>
            <person name="Niang G."/>
            <person name="Scheremetjew M."/>
            <person name="Finn R."/>
            <person name="Kale V."/>
            <person name="Holt S."/>
            <person name="Cochrane G."/>
            <person name="Meng A."/>
            <person name="Brown T."/>
            <person name="Cohen L."/>
        </authorList>
    </citation>
    <scope>NUCLEOTIDE SEQUENCE</scope>
    <source>
        <strain evidence="2">CCMP127</strain>
    </source>
</reference>
<keyword evidence="1" id="KW-0812">Transmembrane</keyword>
<organism evidence="2">
    <name type="scientific">Amphora coffeiformis</name>
    <dbReference type="NCBI Taxonomy" id="265554"/>
    <lineage>
        <taxon>Eukaryota</taxon>
        <taxon>Sar</taxon>
        <taxon>Stramenopiles</taxon>
        <taxon>Ochrophyta</taxon>
        <taxon>Bacillariophyta</taxon>
        <taxon>Bacillariophyceae</taxon>
        <taxon>Bacillariophycidae</taxon>
        <taxon>Thalassiophysales</taxon>
        <taxon>Catenulaceae</taxon>
        <taxon>Amphora</taxon>
    </lineage>
</organism>
<accession>A0A7S3L6W9</accession>
<evidence type="ECO:0000256" key="1">
    <source>
        <dbReference type="SAM" id="Phobius"/>
    </source>
</evidence>
<feature type="transmembrane region" description="Helical" evidence="1">
    <location>
        <begin position="87"/>
        <end position="104"/>
    </location>
</feature>
<keyword evidence="1" id="KW-1133">Transmembrane helix</keyword>
<sequence length="158" mass="16425">MPSTTTTSSSPSSAVTASVVAVTLFLFMAVLQVEIAAGLLPVTIVWGGSQSQPTWQTSLASLVAAGLLMGMAWVIHRRVQPTPPVVGIRVTSWIITAYMVLNTVGNALSTNVIEQYIFGTLTTALAVSCCVVSCSSVTAGEGNGAVDFLASREYESLP</sequence>
<proteinExistence type="predicted"/>
<feature type="transmembrane region" description="Helical" evidence="1">
    <location>
        <begin position="20"/>
        <end position="46"/>
    </location>
</feature>
<gene>
    <name evidence="2" type="ORF">ACOF00016_LOCUS6689</name>
</gene>
<name>A0A7S3L6W9_9STRA</name>
<dbReference type="EMBL" id="HBIM01007870">
    <property type="protein sequence ID" value="CAE0408989.1"/>
    <property type="molecule type" value="Transcribed_RNA"/>
</dbReference>